<comment type="caution">
    <text evidence="5">The sequence shown here is derived from an EMBL/GenBank/DDBJ whole genome shotgun (WGS) entry which is preliminary data.</text>
</comment>
<gene>
    <name evidence="5" type="ORF">RNJ44_02938</name>
</gene>
<protein>
    <recommendedName>
        <fullName evidence="4">FAS1 domain-containing protein</fullName>
    </recommendedName>
</protein>
<name>A0ABR4P0N8_9SACH</name>
<evidence type="ECO:0000259" key="4">
    <source>
        <dbReference type="PROSITE" id="PS50213"/>
    </source>
</evidence>
<dbReference type="SMART" id="SM00554">
    <property type="entry name" value="FAS1"/>
    <property type="match status" value="3"/>
</dbReference>
<dbReference type="InterPro" id="IPR050904">
    <property type="entry name" value="Adhesion/Biosynth-related"/>
</dbReference>
<sequence>MILLLWVCVLIKVVSCIDNGDDNDDFPFTSVIDILSRNVEFSTFLSLVQKHGYVPYLNGLTDFTLWAPVNTAFVTDDEEVEVDFDIERYIIHDCMFLTQDIGNETLFFSSNFNAPLIIERDDDKVLVNKREIVEADLLPTIQNATVHGIAGVLPRPPSFLNLIDQEHSKDLSLYKSFVTSLFPHIHDDIIQNKTILMVEDNSILENFNEIEINYLVDAFNGVKRVGKDIQQNWNKDRTILLNSLVLKDMVAGSIHEEFLSYNLNGDLTLLDSENQGSTFIVNNSLKASKSNLIFDRGVAHIFEHFGKLNETISFNAEKYLHGLNKSEFVRELYFRKLQQMITSNENVTIFISANGDDDISGYTKPSLLYHFSEKKIWVEKEVEDEASSPARIYDSAFCSSNKRLGGHCQKFKISKKQGNYYVNDKYQLISSKPDVIGNALIYTISKNLQLPGDLVSAPPPLYHCAKSLRFLNELDLLDLEPNNDGYTIFLPCFESWDILELNLQYLQTNKSALDELMRHLIVDGLIYSDVKNKTISTHNQFGDHCFLNITKSLEDANALSINMNNMDGLIDIQKSSDIFFNQGVIHPIENIVFPHSLNITLMDLIEMADSSLFVEFLHKFEKLSDILNNNEEYSILVPTTSSLISDGLNINTTNLENILKTHIIPGNYTELLLNCDSEIKTSVGSPIYCRKASKSNHLIGFKDGQDKEARILKTGCSSAKSNSCIFMIDRPISPDWMKTPSTRITLPGVAIGIGVLLGSLFVLSLLGCIIIVKVKPKKTVMIENGDDGGQLESNPLLREEHNTPTYNSTSPSIQGNNVSVQNRSFESSYSANSQRLPIKQNKPNNSMLASIPNL</sequence>
<evidence type="ECO:0000256" key="1">
    <source>
        <dbReference type="SAM" id="MobiDB-lite"/>
    </source>
</evidence>
<dbReference type="PANTHER" id="PTHR10900:SF77">
    <property type="entry name" value="FI19380P1"/>
    <property type="match status" value="1"/>
</dbReference>
<evidence type="ECO:0000313" key="5">
    <source>
        <dbReference type="EMBL" id="KAL3235150.1"/>
    </source>
</evidence>
<dbReference type="Gene3D" id="2.30.180.10">
    <property type="entry name" value="FAS1 domain"/>
    <property type="match status" value="3"/>
</dbReference>
<evidence type="ECO:0000256" key="2">
    <source>
        <dbReference type="SAM" id="Phobius"/>
    </source>
</evidence>
<dbReference type="PROSITE" id="PS50213">
    <property type="entry name" value="FAS1"/>
    <property type="match status" value="2"/>
</dbReference>
<dbReference type="SUPFAM" id="SSF82153">
    <property type="entry name" value="FAS1 domain"/>
    <property type="match status" value="3"/>
</dbReference>
<evidence type="ECO:0000313" key="6">
    <source>
        <dbReference type="Proteomes" id="UP001623330"/>
    </source>
</evidence>
<keyword evidence="2" id="KW-0812">Transmembrane</keyword>
<feature type="region of interest" description="Disordered" evidence="1">
    <location>
        <begin position="831"/>
        <end position="854"/>
    </location>
</feature>
<feature type="domain" description="FAS1" evidence="4">
    <location>
        <begin position="28"/>
        <end position="153"/>
    </location>
</feature>
<accession>A0ABR4P0N8</accession>
<feature type="transmembrane region" description="Helical" evidence="2">
    <location>
        <begin position="749"/>
        <end position="772"/>
    </location>
</feature>
<organism evidence="5 6">
    <name type="scientific">Nakaseomyces bracarensis</name>
    <dbReference type="NCBI Taxonomy" id="273131"/>
    <lineage>
        <taxon>Eukaryota</taxon>
        <taxon>Fungi</taxon>
        <taxon>Dikarya</taxon>
        <taxon>Ascomycota</taxon>
        <taxon>Saccharomycotina</taxon>
        <taxon>Saccharomycetes</taxon>
        <taxon>Saccharomycetales</taxon>
        <taxon>Saccharomycetaceae</taxon>
        <taxon>Nakaseomyces</taxon>
    </lineage>
</organism>
<evidence type="ECO:0000256" key="3">
    <source>
        <dbReference type="SAM" id="SignalP"/>
    </source>
</evidence>
<feature type="signal peptide" evidence="3">
    <location>
        <begin position="1"/>
        <end position="16"/>
    </location>
</feature>
<dbReference type="Proteomes" id="UP001623330">
    <property type="component" value="Unassembled WGS sequence"/>
</dbReference>
<feature type="chain" id="PRO_5046031989" description="FAS1 domain-containing protein" evidence="3">
    <location>
        <begin position="17"/>
        <end position="854"/>
    </location>
</feature>
<dbReference type="InterPro" id="IPR000782">
    <property type="entry name" value="FAS1_domain"/>
</dbReference>
<dbReference type="InterPro" id="IPR036378">
    <property type="entry name" value="FAS1_dom_sf"/>
</dbReference>
<keyword evidence="2" id="KW-0472">Membrane</keyword>
<feature type="domain" description="FAS1" evidence="4">
    <location>
        <begin position="597"/>
        <end position="732"/>
    </location>
</feature>
<dbReference type="PANTHER" id="PTHR10900">
    <property type="entry name" value="PERIOSTIN-RELATED"/>
    <property type="match status" value="1"/>
</dbReference>
<keyword evidence="2" id="KW-1133">Transmembrane helix</keyword>
<dbReference type="Pfam" id="PF02469">
    <property type="entry name" value="Fasciclin"/>
    <property type="match status" value="2"/>
</dbReference>
<proteinExistence type="predicted"/>
<keyword evidence="6" id="KW-1185">Reference proteome</keyword>
<dbReference type="EMBL" id="JBEVYD010000002">
    <property type="protein sequence ID" value="KAL3235150.1"/>
    <property type="molecule type" value="Genomic_DNA"/>
</dbReference>
<reference evidence="5 6" key="1">
    <citation type="submission" date="2024-05" db="EMBL/GenBank/DDBJ databases">
        <title>Long read based assembly of the Candida bracarensis genome reveals expanded adhesin content.</title>
        <authorList>
            <person name="Marcet-Houben M."/>
            <person name="Ksiezopolska E."/>
            <person name="Gabaldon T."/>
        </authorList>
    </citation>
    <scope>NUCLEOTIDE SEQUENCE [LARGE SCALE GENOMIC DNA]</scope>
    <source>
        <strain evidence="5 6">CBM6</strain>
    </source>
</reference>
<keyword evidence="3" id="KW-0732">Signal</keyword>